<accession>A0A1Z4LYV6</accession>
<reference evidence="1 2" key="1">
    <citation type="submission" date="2017-06" db="EMBL/GenBank/DDBJ databases">
        <title>Genome sequencing of cyanobaciteial culture collection at National Institute for Environmental Studies (NIES).</title>
        <authorList>
            <person name="Hirose Y."/>
            <person name="Shimura Y."/>
            <person name="Fujisawa T."/>
            <person name="Nakamura Y."/>
            <person name="Kawachi M."/>
        </authorList>
    </citation>
    <scope>NUCLEOTIDE SEQUENCE [LARGE SCALE GENOMIC DNA]</scope>
    <source>
        <strain evidence="1 2">NIES-267</strain>
    </source>
</reference>
<sequence>MDWEKLYQDWLLCCNAKNHNQRLKIERQAGTLLENRKLKDVSWLVQVLEQQTVEFRMKRLFIINSLRKNNQIPKSLFLPLIRAAIYESNPSLNRYFIEPCIRCCGSYQVNSELINRYMENGNNNEKAGLAKVLYWSLRRDNSENIEDLIDKVNCWYLTEFVNNQNINFRRCIIPNLQLESWIYPQELHSLIPKAIDIAISHPDEYIRHRVKIQLGYSSSYMPLPY</sequence>
<dbReference type="EMBL" id="AP018227">
    <property type="protein sequence ID" value="BAY86402.1"/>
    <property type="molecule type" value="Genomic_DNA"/>
</dbReference>
<protein>
    <recommendedName>
        <fullName evidence="3">HEAT repeat domain-containing protein</fullName>
    </recommendedName>
</protein>
<organism evidence="1 2">
    <name type="scientific">Calothrix parasitica NIES-267</name>
    <dbReference type="NCBI Taxonomy" id="1973488"/>
    <lineage>
        <taxon>Bacteria</taxon>
        <taxon>Bacillati</taxon>
        <taxon>Cyanobacteriota</taxon>
        <taxon>Cyanophyceae</taxon>
        <taxon>Nostocales</taxon>
        <taxon>Calotrichaceae</taxon>
        <taxon>Calothrix</taxon>
    </lineage>
</organism>
<evidence type="ECO:0000313" key="1">
    <source>
        <dbReference type="EMBL" id="BAY86402.1"/>
    </source>
</evidence>
<dbReference type="Proteomes" id="UP000218418">
    <property type="component" value="Chromosome"/>
</dbReference>
<name>A0A1Z4LYV6_9CYAN</name>
<evidence type="ECO:0008006" key="3">
    <source>
        <dbReference type="Google" id="ProtNLM"/>
    </source>
</evidence>
<dbReference type="OrthoDB" id="265651at2"/>
<keyword evidence="2" id="KW-1185">Reference proteome</keyword>
<evidence type="ECO:0000313" key="2">
    <source>
        <dbReference type="Proteomes" id="UP000218418"/>
    </source>
</evidence>
<proteinExistence type="predicted"/>
<gene>
    <name evidence="1" type="ORF">NIES267_59090</name>
</gene>
<dbReference type="AlphaFoldDB" id="A0A1Z4LYV6"/>